<protein>
    <recommendedName>
        <fullName evidence="11 14">Protoheme IX farnesyltransferase</fullName>
        <ecNumber evidence="3 14">2.5.1.141</ecNumber>
    </recommendedName>
    <alternativeName>
        <fullName evidence="12 14">Heme B farnesyltransferase</fullName>
    </alternativeName>
    <alternativeName>
        <fullName evidence="10 14">Heme O synthase</fullName>
    </alternativeName>
</protein>
<dbReference type="PANTHER" id="PTHR43448:SF7">
    <property type="entry name" value="4-HYDROXYBENZOATE SOLANESYLTRANSFERASE"/>
    <property type="match status" value="1"/>
</dbReference>
<organism evidence="15 16">
    <name type="scientific">Aquitalea magnusonii</name>
    <dbReference type="NCBI Taxonomy" id="332411"/>
    <lineage>
        <taxon>Bacteria</taxon>
        <taxon>Pseudomonadati</taxon>
        <taxon>Pseudomonadota</taxon>
        <taxon>Betaproteobacteria</taxon>
        <taxon>Neisseriales</taxon>
        <taxon>Chromobacteriaceae</taxon>
        <taxon>Aquitalea</taxon>
    </lineage>
</organism>
<dbReference type="OrthoDB" id="9814417at2"/>
<comment type="subcellular location">
    <subcellularLocation>
        <location evidence="1 14">Cell membrane</location>
        <topology evidence="1 14">Multi-pass membrane protein</topology>
    </subcellularLocation>
</comment>
<feature type="transmembrane region" description="Helical" evidence="14">
    <location>
        <begin position="276"/>
        <end position="293"/>
    </location>
</feature>
<dbReference type="UniPathway" id="UPA00834">
    <property type="reaction ID" value="UER00712"/>
</dbReference>
<dbReference type="InterPro" id="IPR000537">
    <property type="entry name" value="UbiA_prenyltransferase"/>
</dbReference>
<dbReference type="NCBIfam" id="TIGR01473">
    <property type="entry name" value="cyoE_ctaB"/>
    <property type="match status" value="1"/>
</dbReference>
<keyword evidence="5 14" id="KW-0808">Transferase</keyword>
<feature type="transmembrane region" description="Helical" evidence="14">
    <location>
        <begin position="148"/>
        <end position="167"/>
    </location>
</feature>
<evidence type="ECO:0000256" key="1">
    <source>
        <dbReference type="ARBA" id="ARBA00004651"/>
    </source>
</evidence>
<gene>
    <name evidence="14" type="primary">ctaB</name>
    <name evidence="15" type="ORF">DFR38_11421</name>
</gene>
<keyword evidence="4 14" id="KW-1003">Cell membrane</keyword>
<comment type="pathway">
    <text evidence="2 14">Porphyrin-containing compound metabolism; heme O biosynthesis; heme O from protoheme: step 1/1.</text>
</comment>
<evidence type="ECO:0000256" key="7">
    <source>
        <dbReference type="ARBA" id="ARBA00022989"/>
    </source>
</evidence>
<dbReference type="AlphaFoldDB" id="A0A318JIH4"/>
<dbReference type="RefSeq" id="WP_110313580.1">
    <property type="nucleotide sequence ID" value="NZ_QJKC01000014.1"/>
</dbReference>
<dbReference type="Gene3D" id="1.10.357.140">
    <property type="entry name" value="UbiA prenyltransferase"/>
    <property type="match status" value="1"/>
</dbReference>
<keyword evidence="16" id="KW-1185">Reference proteome</keyword>
<evidence type="ECO:0000256" key="10">
    <source>
        <dbReference type="ARBA" id="ARBA00030253"/>
    </source>
</evidence>
<dbReference type="InterPro" id="IPR030470">
    <property type="entry name" value="UbiA_prenylTrfase_CS"/>
</dbReference>
<comment type="caution">
    <text evidence="15">The sequence shown here is derived from an EMBL/GenBank/DDBJ whole genome shotgun (WGS) entry which is preliminary data.</text>
</comment>
<dbReference type="Pfam" id="PF01040">
    <property type="entry name" value="UbiA"/>
    <property type="match status" value="1"/>
</dbReference>
<feature type="transmembrane region" description="Helical" evidence="14">
    <location>
        <begin position="124"/>
        <end position="141"/>
    </location>
</feature>
<comment type="similarity">
    <text evidence="14">Belongs to the UbiA prenyltransferase family. Protoheme IX farnesyltransferase subfamily.</text>
</comment>
<dbReference type="InterPro" id="IPR006369">
    <property type="entry name" value="Protohaem_IX_farnesylTrfase"/>
</dbReference>
<keyword evidence="9 14" id="KW-0472">Membrane</keyword>
<comment type="miscellaneous">
    <text evidence="14">Carbon 2 of the heme B porphyrin ring is defined according to the Fischer nomenclature.</text>
</comment>
<comment type="catalytic activity">
    <reaction evidence="13 14">
        <text>heme b + (2E,6E)-farnesyl diphosphate + H2O = Fe(II)-heme o + diphosphate</text>
        <dbReference type="Rhea" id="RHEA:28070"/>
        <dbReference type="ChEBI" id="CHEBI:15377"/>
        <dbReference type="ChEBI" id="CHEBI:33019"/>
        <dbReference type="ChEBI" id="CHEBI:60344"/>
        <dbReference type="ChEBI" id="CHEBI:60530"/>
        <dbReference type="ChEBI" id="CHEBI:175763"/>
        <dbReference type="EC" id="2.5.1.141"/>
    </reaction>
</comment>
<dbReference type="PANTHER" id="PTHR43448">
    <property type="entry name" value="PROTOHEME IX FARNESYLTRANSFERASE, MITOCHONDRIAL"/>
    <property type="match status" value="1"/>
</dbReference>
<keyword evidence="7 14" id="KW-1133">Transmembrane helix</keyword>
<feature type="transmembrane region" description="Helical" evidence="14">
    <location>
        <begin position="244"/>
        <end position="264"/>
    </location>
</feature>
<dbReference type="GO" id="GO:0005886">
    <property type="term" value="C:plasma membrane"/>
    <property type="evidence" value="ECO:0007669"/>
    <property type="project" value="UniProtKB-SubCell"/>
</dbReference>
<evidence type="ECO:0000313" key="16">
    <source>
        <dbReference type="Proteomes" id="UP000248395"/>
    </source>
</evidence>
<evidence type="ECO:0000256" key="4">
    <source>
        <dbReference type="ARBA" id="ARBA00022475"/>
    </source>
</evidence>
<dbReference type="GO" id="GO:0048034">
    <property type="term" value="P:heme O biosynthetic process"/>
    <property type="evidence" value="ECO:0007669"/>
    <property type="project" value="UniProtKB-UniRule"/>
</dbReference>
<dbReference type="PROSITE" id="PS00943">
    <property type="entry name" value="UBIA"/>
    <property type="match status" value="1"/>
</dbReference>
<evidence type="ECO:0000256" key="9">
    <source>
        <dbReference type="ARBA" id="ARBA00023136"/>
    </source>
</evidence>
<dbReference type="Proteomes" id="UP000248395">
    <property type="component" value="Unassembled WGS sequence"/>
</dbReference>
<dbReference type="HAMAP" id="MF_00154">
    <property type="entry name" value="CyoE_CtaB"/>
    <property type="match status" value="1"/>
</dbReference>
<evidence type="ECO:0000256" key="2">
    <source>
        <dbReference type="ARBA" id="ARBA00004919"/>
    </source>
</evidence>
<reference evidence="15 16" key="1">
    <citation type="submission" date="2018-05" db="EMBL/GenBank/DDBJ databases">
        <title>Genomic Encyclopedia of Type Strains, Phase IV (KMG-IV): sequencing the most valuable type-strain genomes for metagenomic binning, comparative biology and taxonomic classification.</title>
        <authorList>
            <person name="Goeker M."/>
        </authorList>
    </citation>
    <scope>NUCLEOTIDE SEQUENCE [LARGE SCALE GENOMIC DNA]</scope>
    <source>
        <strain evidence="15 16">DSM 25134</strain>
    </source>
</reference>
<evidence type="ECO:0000313" key="15">
    <source>
        <dbReference type="EMBL" id="PXX43585.1"/>
    </source>
</evidence>
<feature type="transmembrane region" description="Helical" evidence="14">
    <location>
        <begin position="217"/>
        <end position="238"/>
    </location>
</feature>
<evidence type="ECO:0000256" key="12">
    <source>
        <dbReference type="ARBA" id="ARBA00042475"/>
    </source>
</evidence>
<dbReference type="NCBIfam" id="NF003349">
    <property type="entry name" value="PRK04375.1-2"/>
    <property type="match status" value="1"/>
</dbReference>
<accession>A0A318JIH4</accession>
<keyword evidence="8 14" id="KW-0350">Heme biosynthesis</keyword>
<evidence type="ECO:0000256" key="13">
    <source>
        <dbReference type="ARBA" id="ARBA00047690"/>
    </source>
</evidence>
<evidence type="ECO:0000256" key="11">
    <source>
        <dbReference type="ARBA" id="ARBA00040810"/>
    </source>
</evidence>
<evidence type="ECO:0000256" key="14">
    <source>
        <dbReference type="HAMAP-Rule" id="MF_00154"/>
    </source>
</evidence>
<name>A0A318JIH4_9NEIS</name>
<evidence type="ECO:0000256" key="8">
    <source>
        <dbReference type="ARBA" id="ARBA00023133"/>
    </source>
</evidence>
<dbReference type="EMBL" id="QJKC01000014">
    <property type="protein sequence ID" value="PXX43585.1"/>
    <property type="molecule type" value="Genomic_DNA"/>
</dbReference>
<dbReference type="EC" id="2.5.1.141" evidence="3 14"/>
<keyword evidence="6 14" id="KW-0812">Transmembrane</keyword>
<feature type="transmembrane region" description="Helical" evidence="14">
    <location>
        <begin position="52"/>
        <end position="73"/>
    </location>
</feature>
<feature type="transmembrane region" description="Helical" evidence="14">
    <location>
        <begin position="27"/>
        <end position="46"/>
    </location>
</feature>
<dbReference type="InterPro" id="IPR044878">
    <property type="entry name" value="UbiA_sf"/>
</dbReference>
<sequence>MALSASVRLQAGYEHALAMLQLAKPRVVALIVFCAVIGMLLSQPALPALRRLLPATLGIALMAGAAAMLNCLLEHALDARMQRTAWRATARGSAGRGETLLLAVLLGGSGMLLLWGWVNALTAWLTLATLLAYALVYTLLLKPYTPQNIVIGGISGAMPPLLGWTAMTGQVSPHALLLLLIIYTWTPPHFWALALYRRADYARAGLPMLPLTHGQGFTTLSILLYTLLLTAVTLLPVALGVAGWLYLLAALALDGRFLFLAVQLHRQYADALARRTFSWSIWYLTWLFAAMLSDHYCLLPVS</sequence>
<evidence type="ECO:0000256" key="5">
    <source>
        <dbReference type="ARBA" id="ARBA00022679"/>
    </source>
</evidence>
<dbReference type="CDD" id="cd13957">
    <property type="entry name" value="PT_UbiA_Cox10"/>
    <property type="match status" value="1"/>
</dbReference>
<evidence type="ECO:0000256" key="3">
    <source>
        <dbReference type="ARBA" id="ARBA00012292"/>
    </source>
</evidence>
<dbReference type="GO" id="GO:0008495">
    <property type="term" value="F:protoheme IX farnesyltransferase activity"/>
    <property type="evidence" value="ECO:0007669"/>
    <property type="project" value="UniProtKB-UniRule"/>
</dbReference>
<feature type="transmembrane region" description="Helical" evidence="14">
    <location>
        <begin position="100"/>
        <end position="118"/>
    </location>
</feature>
<proteinExistence type="inferred from homology"/>
<feature type="transmembrane region" description="Helical" evidence="14">
    <location>
        <begin position="173"/>
        <end position="196"/>
    </location>
</feature>
<evidence type="ECO:0000256" key="6">
    <source>
        <dbReference type="ARBA" id="ARBA00022692"/>
    </source>
</evidence>
<comment type="function">
    <text evidence="14">Converts heme B (protoheme IX) to heme O by substitution of the vinyl group on carbon 2 of heme B porphyrin ring with a hydroxyethyl farnesyl side group.</text>
</comment>